<keyword evidence="2" id="KW-1185">Reference proteome</keyword>
<dbReference type="EMBL" id="PVWK01000028">
    <property type="protein sequence ID" value="PSB32326.1"/>
    <property type="molecule type" value="Genomic_DNA"/>
</dbReference>
<organism evidence="1 2">
    <name type="scientific">Stenomitos frigidus ULC18</name>
    <dbReference type="NCBI Taxonomy" id="2107698"/>
    <lineage>
        <taxon>Bacteria</taxon>
        <taxon>Bacillati</taxon>
        <taxon>Cyanobacteriota</taxon>
        <taxon>Cyanophyceae</taxon>
        <taxon>Leptolyngbyales</taxon>
        <taxon>Leptolyngbyaceae</taxon>
        <taxon>Stenomitos</taxon>
    </lineage>
</organism>
<accession>A0A2T1EHU4</accession>
<proteinExistence type="predicted"/>
<reference evidence="1 2" key="2">
    <citation type="submission" date="2018-03" db="EMBL/GenBank/DDBJ databases">
        <title>The ancient ancestry and fast evolution of plastids.</title>
        <authorList>
            <person name="Moore K.R."/>
            <person name="Magnabosco C."/>
            <person name="Momper L."/>
            <person name="Gold D.A."/>
            <person name="Bosak T."/>
            <person name="Fournier G.P."/>
        </authorList>
    </citation>
    <scope>NUCLEOTIDE SEQUENCE [LARGE SCALE GENOMIC DNA]</scope>
    <source>
        <strain evidence="1 2">ULC18</strain>
    </source>
</reference>
<evidence type="ECO:0000313" key="1">
    <source>
        <dbReference type="EMBL" id="PSB32326.1"/>
    </source>
</evidence>
<name>A0A2T1EHU4_9CYAN</name>
<protein>
    <submittedName>
        <fullName evidence="1">Uncharacterized protein</fullName>
    </submittedName>
</protein>
<dbReference type="Proteomes" id="UP000239576">
    <property type="component" value="Unassembled WGS sequence"/>
</dbReference>
<gene>
    <name evidence="1" type="ORF">C7B82_05830</name>
</gene>
<reference evidence="2" key="1">
    <citation type="submission" date="2018-02" db="EMBL/GenBank/DDBJ databases">
        <authorList>
            <person name="Moore K."/>
            <person name="Momper L."/>
        </authorList>
    </citation>
    <scope>NUCLEOTIDE SEQUENCE [LARGE SCALE GENOMIC DNA]</scope>
    <source>
        <strain evidence="2">ULC18</strain>
    </source>
</reference>
<dbReference type="AlphaFoldDB" id="A0A2T1EHU4"/>
<comment type="caution">
    <text evidence="1">The sequence shown here is derived from an EMBL/GenBank/DDBJ whole genome shotgun (WGS) entry which is preliminary data.</text>
</comment>
<sequence>MTFIDDYLAEVRDSRDENTKADLYTSLYLDGADAAAFGRLPEYADPVYLEGYCNKLKELPKDPETGKLQHYSPRQHFAFGYIDGAEKFYTGHDEF</sequence>
<evidence type="ECO:0000313" key="2">
    <source>
        <dbReference type="Proteomes" id="UP000239576"/>
    </source>
</evidence>